<reference evidence="2 3" key="1">
    <citation type="submission" date="2024-09" db="EMBL/GenBank/DDBJ databases">
        <title>The Natural Products Discovery Center: Release of the First 8490 Sequenced Strains for Exploring Actinobacteria Biosynthetic Diversity.</title>
        <authorList>
            <person name="Kalkreuter E."/>
            <person name="Kautsar S.A."/>
            <person name="Yang D."/>
            <person name="Bader C.D."/>
            <person name="Teijaro C.N."/>
            <person name="Fluegel L."/>
            <person name="Davis C.M."/>
            <person name="Simpson J.R."/>
            <person name="Lauterbach L."/>
            <person name="Steele A.D."/>
            <person name="Gui C."/>
            <person name="Meng S."/>
            <person name="Li G."/>
            <person name="Viehrig K."/>
            <person name="Ye F."/>
            <person name="Su P."/>
            <person name="Kiefer A.F."/>
            <person name="Nichols A."/>
            <person name="Cepeda A.J."/>
            <person name="Yan W."/>
            <person name="Fan B."/>
            <person name="Jiang Y."/>
            <person name="Adhikari A."/>
            <person name="Zheng C.-J."/>
            <person name="Schuster L."/>
            <person name="Cowan T.M."/>
            <person name="Smanski M.J."/>
            <person name="Chevrette M.G."/>
            <person name="De Carvalho L.P.S."/>
            <person name="Shen B."/>
        </authorList>
    </citation>
    <scope>NUCLEOTIDE SEQUENCE [LARGE SCALE GENOMIC DNA]</scope>
    <source>
        <strain evidence="2 3">NPDC058348</strain>
    </source>
</reference>
<feature type="region of interest" description="Disordered" evidence="1">
    <location>
        <begin position="77"/>
        <end position="139"/>
    </location>
</feature>
<dbReference type="EMBL" id="JBHXIJ010000056">
    <property type="protein sequence ID" value="MFD5099451.1"/>
    <property type="molecule type" value="Genomic_DNA"/>
</dbReference>
<evidence type="ECO:0000313" key="2">
    <source>
        <dbReference type="EMBL" id="MFD5099451.1"/>
    </source>
</evidence>
<feature type="region of interest" description="Disordered" evidence="1">
    <location>
        <begin position="20"/>
        <end position="57"/>
    </location>
</feature>
<accession>A0ABW6FIF4</accession>
<evidence type="ECO:0000313" key="3">
    <source>
        <dbReference type="Proteomes" id="UP001598448"/>
    </source>
</evidence>
<proteinExistence type="predicted"/>
<feature type="non-terminal residue" evidence="2">
    <location>
        <position position="139"/>
    </location>
</feature>
<feature type="compositionally biased region" description="Basic and acidic residues" evidence="1">
    <location>
        <begin position="20"/>
        <end position="29"/>
    </location>
</feature>
<organism evidence="2 3">
    <name type="scientific">Streptomyces albidochromogenes</name>
    <dbReference type="NCBI Taxonomy" id="329524"/>
    <lineage>
        <taxon>Bacteria</taxon>
        <taxon>Bacillati</taxon>
        <taxon>Actinomycetota</taxon>
        <taxon>Actinomycetes</taxon>
        <taxon>Kitasatosporales</taxon>
        <taxon>Streptomycetaceae</taxon>
        <taxon>Streptomyces</taxon>
    </lineage>
</organism>
<dbReference type="Proteomes" id="UP001598448">
    <property type="component" value="Unassembled WGS sequence"/>
</dbReference>
<keyword evidence="3" id="KW-1185">Reference proteome</keyword>
<sequence>MSVRLTWVQPEDLLTHELRQAAEDGRDATAIRTRWQKAGGPPGPPATGASPTPAPPHLRTLAEELLDDLSRLRVPTARSEPTHLRQIRSACPHWPAPATTTAPLSEVAGGDVPGRSPQGVERNGARTTAARAERSAPEE</sequence>
<feature type="compositionally biased region" description="Low complexity" evidence="1">
    <location>
        <begin position="121"/>
        <end position="130"/>
    </location>
</feature>
<protein>
    <submittedName>
        <fullName evidence="2">ADP-ribosylglycohydrolase family protein</fullName>
    </submittedName>
</protein>
<evidence type="ECO:0000256" key="1">
    <source>
        <dbReference type="SAM" id="MobiDB-lite"/>
    </source>
</evidence>
<name>A0ABW6FIF4_9ACTN</name>
<comment type="caution">
    <text evidence="2">The sequence shown here is derived from an EMBL/GenBank/DDBJ whole genome shotgun (WGS) entry which is preliminary data.</text>
</comment>
<gene>
    <name evidence="2" type="ORF">ACFWJN_10835</name>
</gene>